<feature type="non-terminal residue" evidence="2">
    <location>
        <position position="1"/>
    </location>
</feature>
<proteinExistence type="predicted"/>
<feature type="compositionally biased region" description="Basic and acidic residues" evidence="1">
    <location>
        <begin position="121"/>
        <end position="136"/>
    </location>
</feature>
<dbReference type="AlphaFoldDB" id="A0A6J4SZA8"/>
<protein>
    <submittedName>
        <fullName evidence="2">Uncharacterized protein</fullName>
    </submittedName>
</protein>
<accession>A0A6J4SZA8</accession>
<reference evidence="2" key="1">
    <citation type="submission" date="2020-02" db="EMBL/GenBank/DDBJ databases">
        <authorList>
            <person name="Meier V. D."/>
        </authorList>
    </citation>
    <scope>NUCLEOTIDE SEQUENCE</scope>
    <source>
        <strain evidence="2">AVDCRST_MAG09</strain>
    </source>
</reference>
<dbReference type="EMBL" id="CADCVZ010000030">
    <property type="protein sequence ID" value="CAA9509045.1"/>
    <property type="molecule type" value="Genomic_DNA"/>
</dbReference>
<feature type="compositionally biased region" description="Basic and acidic residues" evidence="1">
    <location>
        <begin position="87"/>
        <end position="97"/>
    </location>
</feature>
<evidence type="ECO:0000313" key="2">
    <source>
        <dbReference type="EMBL" id="CAA9509045.1"/>
    </source>
</evidence>
<name>A0A6J4SZA8_9SPHN</name>
<gene>
    <name evidence="2" type="ORF">AVDCRST_MAG09-1473</name>
</gene>
<feature type="compositionally biased region" description="Low complexity" evidence="1">
    <location>
        <begin position="31"/>
        <end position="64"/>
    </location>
</feature>
<sequence>GHLRQDQGRHLRAQGPGSRQPPDHPGRDGGRPAAAAGTAAAATGPAAISAGRYGNRPAAGAAAAGRRRAGAEPDRASEGQSGPQLQDVDRRPDEAARHRLQPREPQGTRAGARLHRRAQRLGRDEHLAAQGHDEAARAAWRQGAGQHARL</sequence>
<evidence type="ECO:0000256" key="1">
    <source>
        <dbReference type="SAM" id="MobiDB-lite"/>
    </source>
</evidence>
<feature type="compositionally biased region" description="Basic and acidic residues" evidence="1">
    <location>
        <begin position="21"/>
        <end position="30"/>
    </location>
</feature>
<feature type="non-terminal residue" evidence="2">
    <location>
        <position position="150"/>
    </location>
</feature>
<feature type="compositionally biased region" description="Low complexity" evidence="1">
    <location>
        <begin position="137"/>
        <end position="150"/>
    </location>
</feature>
<organism evidence="2">
    <name type="scientific">uncultured Sphingomonas sp</name>
    <dbReference type="NCBI Taxonomy" id="158754"/>
    <lineage>
        <taxon>Bacteria</taxon>
        <taxon>Pseudomonadati</taxon>
        <taxon>Pseudomonadota</taxon>
        <taxon>Alphaproteobacteria</taxon>
        <taxon>Sphingomonadales</taxon>
        <taxon>Sphingomonadaceae</taxon>
        <taxon>Sphingomonas</taxon>
        <taxon>environmental samples</taxon>
    </lineage>
</organism>
<feature type="region of interest" description="Disordered" evidence="1">
    <location>
        <begin position="1"/>
        <end position="150"/>
    </location>
</feature>